<reference evidence="3" key="1">
    <citation type="submission" date="2014-09" db="EMBL/GenBank/DDBJ databases">
        <title>Genome sequence of the luminous mushroom Mycena chlorophos for searching fungal bioluminescence genes.</title>
        <authorList>
            <person name="Tanaka Y."/>
            <person name="Kasuga D."/>
            <person name="Oba Y."/>
            <person name="Hase S."/>
            <person name="Sato K."/>
            <person name="Oba Y."/>
            <person name="Sakakibara Y."/>
        </authorList>
    </citation>
    <scope>NUCLEOTIDE SEQUENCE</scope>
</reference>
<dbReference type="PANTHER" id="PTHR42109">
    <property type="entry name" value="UNPLACED GENOMIC SCAFFOLD UM_SCAF_CONTIG_1.265, WHOLE GENOME SHOTGUN SEQUENCE"/>
    <property type="match status" value="1"/>
</dbReference>
<feature type="region of interest" description="Disordered" evidence="1">
    <location>
        <begin position="495"/>
        <end position="515"/>
    </location>
</feature>
<protein>
    <submittedName>
        <fullName evidence="3">Uncharacterized protein</fullName>
    </submittedName>
</protein>
<dbReference type="EMBL" id="DF844953">
    <property type="protein sequence ID" value="GAT48811.1"/>
    <property type="molecule type" value="Genomic_DNA"/>
</dbReference>
<evidence type="ECO:0000313" key="4">
    <source>
        <dbReference type="Proteomes" id="UP000815677"/>
    </source>
</evidence>
<feature type="transmembrane region" description="Helical" evidence="2">
    <location>
        <begin position="374"/>
        <end position="398"/>
    </location>
</feature>
<keyword evidence="2" id="KW-0472">Membrane</keyword>
<evidence type="ECO:0000256" key="1">
    <source>
        <dbReference type="SAM" id="MobiDB-lite"/>
    </source>
</evidence>
<feature type="transmembrane region" description="Helical" evidence="2">
    <location>
        <begin position="198"/>
        <end position="220"/>
    </location>
</feature>
<evidence type="ECO:0000313" key="3">
    <source>
        <dbReference type="EMBL" id="GAT48811.1"/>
    </source>
</evidence>
<gene>
    <name evidence="3" type="ORF">MCHLO_06186</name>
</gene>
<dbReference type="Proteomes" id="UP000815677">
    <property type="component" value="Unassembled WGS sequence"/>
</dbReference>
<evidence type="ECO:0000256" key="2">
    <source>
        <dbReference type="SAM" id="Phobius"/>
    </source>
</evidence>
<sequence>MTSRLQHRFAWAGIGRKGVSEERDFPSCFRVGNSQPTTDIGPRLQYPLHAEKKNYANHEDCEDHDPHRNLAELSLSRSKLQVRVVLRTSEYKNCAHLVRQRPHSHWRLIAAAQPNGQQLSLAGQCGFADDPSTSSRFYPFLWTALLDGKLHIRARANSLKHASDCCGSKPGGHHSLLFPFLDSALHPPTSMYPFTGEAGAALAFLIGYLAVFVWMLFGFFTHRIKWRSRYSALLFHVTIRLASQGSGIGFGILGFRNTGLFVAFLVLGAEGYFSLVLCAFRFLISWHQHNLPSGESWLEPRDPPNTNKKRKVLIFAFLGPLAFLFYHDNPMVFFHSALILANVAIIVGGSYLAGADYSEPNSPDTLNRIRVSKITRTAGQAVFLVGNALLLIFILVSMRNNRRDGDSRNRKGTVHPTLILLLIAWFPLIVRGIFGLLQAFDWSMSYYNPENYDAGGFTPRFTAIEYMLGVFTEWTACVLLNCTYFTSKNDPKKRDVLAEKEGKSSSNEGLQEADV</sequence>
<proteinExistence type="predicted"/>
<keyword evidence="2" id="KW-0812">Transmembrane</keyword>
<accession>A0ABQ0LCP5</accession>
<feature type="transmembrane region" description="Helical" evidence="2">
    <location>
        <begin position="311"/>
        <end position="327"/>
    </location>
</feature>
<name>A0ABQ0LCP5_MYCCL</name>
<keyword evidence="2" id="KW-1133">Transmembrane helix</keyword>
<feature type="transmembrane region" description="Helical" evidence="2">
    <location>
        <begin position="418"/>
        <end position="437"/>
    </location>
</feature>
<dbReference type="PANTHER" id="PTHR42109:SF2">
    <property type="entry name" value="INTEGRAL MEMBRANE PROTEIN"/>
    <property type="match status" value="1"/>
</dbReference>
<organism evidence="3 4">
    <name type="scientific">Mycena chlorophos</name>
    <name type="common">Agaric fungus</name>
    <name type="synonym">Agaricus chlorophos</name>
    <dbReference type="NCBI Taxonomy" id="658473"/>
    <lineage>
        <taxon>Eukaryota</taxon>
        <taxon>Fungi</taxon>
        <taxon>Dikarya</taxon>
        <taxon>Basidiomycota</taxon>
        <taxon>Agaricomycotina</taxon>
        <taxon>Agaricomycetes</taxon>
        <taxon>Agaricomycetidae</taxon>
        <taxon>Agaricales</taxon>
        <taxon>Marasmiineae</taxon>
        <taxon>Mycenaceae</taxon>
        <taxon>Mycena</taxon>
    </lineage>
</organism>
<feature type="transmembrane region" description="Helical" evidence="2">
    <location>
        <begin position="333"/>
        <end position="353"/>
    </location>
</feature>
<keyword evidence="4" id="KW-1185">Reference proteome</keyword>
<feature type="transmembrane region" description="Helical" evidence="2">
    <location>
        <begin position="261"/>
        <end position="284"/>
    </location>
</feature>